<gene>
    <name evidence="1" type="ORF">EW139_00775</name>
</gene>
<protein>
    <submittedName>
        <fullName evidence="1">Cyclase family protein</fullName>
    </submittedName>
</protein>
<dbReference type="PANTHER" id="PTHR43564:SF2">
    <property type="entry name" value="BLR6059 PROTEIN"/>
    <property type="match status" value="1"/>
</dbReference>
<dbReference type="Gene3D" id="3.50.30.50">
    <property type="entry name" value="Putative cyclase"/>
    <property type="match status" value="1"/>
</dbReference>
<dbReference type="EMBL" id="CP037939">
    <property type="protein sequence ID" value="QBR46731.1"/>
    <property type="molecule type" value="Genomic_DNA"/>
</dbReference>
<dbReference type="Proteomes" id="UP000295756">
    <property type="component" value="Chromosome"/>
</dbReference>
<dbReference type="Pfam" id="PF04199">
    <property type="entry name" value="Cyclase"/>
    <property type="match status" value="1"/>
</dbReference>
<name>A0ABX5SKN2_9LACO</name>
<dbReference type="InterPro" id="IPR037175">
    <property type="entry name" value="KFase_sf"/>
</dbReference>
<reference evidence="1 2" key="1">
    <citation type="submission" date="2019-03" db="EMBL/GenBank/DDBJ databases">
        <title>Complete Genome Sequence of Leuconostoc kimchii strain NKJ218 Isolated from Homemade Kimchi.</title>
        <authorList>
            <person name="Jung J.Y."/>
            <person name="Jin H.M."/>
            <person name="Jung J.-W."/>
            <person name="Lee S.-Y."/>
            <person name="Ryu B.-G."/>
            <person name="Han S.-S."/>
            <person name="Kang H.K."/>
            <person name="Choi H.W."/>
            <person name="Chung E.J."/>
            <person name="Choi K.-M."/>
        </authorList>
    </citation>
    <scope>NUCLEOTIDE SEQUENCE [LARGE SCALE GENOMIC DNA]</scope>
    <source>
        <strain evidence="1 2">NKJ218</strain>
    </source>
</reference>
<dbReference type="RefSeq" id="WP_013102815.1">
    <property type="nucleotide sequence ID" value="NZ_CP037939.1"/>
</dbReference>
<dbReference type="PANTHER" id="PTHR43564">
    <property type="entry name" value="KYNURENINE FORMAMIDASE-LIKE PROTEIN"/>
    <property type="match status" value="1"/>
</dbReference>
<accession>A0ABX5SKN2</accession>
<organism evidence="1 2">
    <name type="scientific">Leuconostoc kimchii</name>
    <dbReference type="NCBI Taxonomy" id="136609"/>
    <lineage>
        <taxon>Bacteria</taxon>
        <taxon>Bacillati</taxon>
        <taxon>Bacillota</taxon>
        <taxon>Bacilli</taxon>
        <taxon>Lactobacillales</taxon>
        <taxon>Lactobacillaceae</taxon>
        <taxon>Leuconostoc</taxon>
    </lineage>
</organism>
<proteinExistence type="predicted"/>
<keyword evidence="2" id="KW-1185">Reference proteome</keyword>
<evidence type="ECO:0000313" key="1">
    <source>
        <dbReference type="EMBL" id="QBR46731.1"/>
    </source>
</evidence>
<dbReference type="SUPFAM" id="SSF102198">
    <property type="entry name" value="Putative cyclase"/>
    <property type="match status" value="1"/>
</dbReference>
<evidence type="ECO:0000313" key="2">
    <source>
        <dbReference type="Proteomes" id="UP000295756"/>
    </source>
</evidence>
<dbReference type="InterPro" id="IPR007325">
    <property type="entry name" value="KFase/CYL"/>
</dbReference>
<sequence length="248" mass="28177">MTNKLNDLLTELKQFKWVDLTHEFGPDSPHFPAFSAAKFETLFTHEDGFFVKQYTFPGQYGTHIDPPVHFEKNQDVYDSDIELKDLFLPLVVIDQSHQVAQNADYILTVADIQQWESEHGTIPPDAFVALRTDWSKRWPSQEAFENQDDHGQNHYPGWSVDALKYIYEERQAVANGHETFDTDPAILQPETGFAGEYYVLSQGHYQIELLSHLDKVPATGALISISVPKAENAPGFPARVFAIVPEEV</sequence>